<sequence>MSHPRHSAVFRAPESTEIRAGREAATTNSPAAVVDGFMLLVGIYTAISPWVIHFARTNPYLTANNLIMGLGVALLAIETPLAPQRMHRFAWTLVPLSLWLILSPAVVTASHGVSPGILWSNTGAGGAVCLLGVIAAKLAHDASG</sequence>
<keyword evidence="1" id="KW-0812">Transmembrane</keyword>
<dbReference type="EMBL" id="JAGGLP010000018">
    <property type="protein sequence ID" value="MBP2053961.1"/>
    <property type="molecule type" value="Genomic_DNA"/>
</dbReference>
<protein>
    <recommendedName>
        <fullName evidence="2">SPW repeat-containing integral membrane domain-containing protein</fullName>
    </recommendedName>
</protein>
<evidence type="ECO:0000259" key="2">
    <source>
        <dbReference type="Pfam" id="PF03779"/>
    </source>
</evidence>
<dbReference type="EMBL" id="CP016279">
    <property type="protein sequence ID" value="ANP56892.1"/>
    <property type="molecule type" value="Genomic_DNA"/>
</dbReference>
<feature type="transmembrane region" description="Helical" evidence="1">
    <location>
        <begin position="58"/>
        <end position="77"/>
    </location>
</feature>
<dbReference type="InterPro" id="IPR005530">
    <property type="entry name" value="SPW"/>
</dbReference>
<keyword evidence="1" id="KW-0472">Membrane</keyword>
<feature type="domain" description="SPW repeat-containing integral membrane" evidence="2">
    <location>
        <begin position="34"/>
        <end position="133"/>
    </location>
</feature>
<evidence type="ECO:0000313" key="6">
    <source>
        <dbReference type="Proteomes" id="UP001519309"/>
    </source>
</evidence>
<dbReference type="Pfam" id="PF03779">
    <property type="entry name" value="SPW"/>
    <property type="match status" value="1"/>
</dbReference>
<dbReference type="Proteomes" id="UP001519309">
    <property type="component" value="Unassembled WGS sequence"/>
</dbReference>
<feature type="transmembrane region" description="Helical" evidence="1">
    <location>
        <begin position="89"/>
        <end position="111"/>
    </location>
</feature>
<dbReference type="STRING" id="68214.AVL59_30280"/>
<feature type="transmembrane region" description="Helical" evidence="1">
    <location>
        <begin position="117"/>
        <end position="139"/>
    </location>
</feature>
<dbReference type="Proteomes" id="UP000092659">
    <property type="component" value="Chromosome"/>
</dbReference>
<dbReference type="OrthoDB" id="3638638at2"/>
<name>A0A1B1BDT6_9ACTN</name>
<dbReference type="AlphaFoldDB" id="A0A1B1BDT6"/>
<keyword evidence="1" id="KW-1133">Transmembrane helix</keyword>
<reference evidence="4 6" key="2">
    <citation type="submission" date="2021-03" db="EMBL/GenBank/DDBJ databases">
        <title>Genomic Encyclopedia of Type Strains, Phase IV (KMG-IV): sequencing the most valuable type-strain genomes for metagenomic binning, comparative biology and taxonomic classification.</title>
        <authorList>
            <person name="Goeker M."/>
        </authorList>
    </citation>
    <scope>NUCLEOTIDE SEQUENCE [LARGE SCALE GENOMIC DNA]</scope>
    <source>
        <strain evidence="4 6">DSM 40499</strain>
    </source>
</reference>
<feature type="transmembrane region" description="Helical" evidence="1">
    <location>
        <begin position="32"/>
        <end position="52"/>
    </location>
</feature>
<reference evidence="3 5" key="1">
    <citation type="submission" date="2016-06" db="EMBL/GenBank/DDBJ databases">
        <title>Complete genome sequence of Streptomyces griseochromogenes ATCC 14511, the Blasticidin S producer.</title>
        <authorList>
            <person name="Wu L."/>
        </authorList>
    </citation>
    <scope>NUCLEOTIDE SEQUENCE [LARGE SCALE GENOMIC DNA]</scope>
    <source>
        <strain evidence="3 5">ATCC 14511</strain>
    </source>
</reference>
<evidence type="ECO:0000313" key="3">
    <source>
        <dbReference type="EMBL" id="ANP56892.1"/>
    </source>
</evidence>
<evidence type="ECO:0000256" key="1">
    <source>
        <dbReference type="SAM" id="Phobius"/>
    </source>
</evidence>
<dbReference type="RefSeq" id="WP_067127555.1">
    <property type="nucleotide sequence ID" value="NZ_CP016279.1"/>
</dbReference>
<organism evidence="3 5">
    <name type="scientific">Streptomyces griseochromogenes</name>
    <dbReference type="NCBI Taxonomy" id="68214"/>
    <lineage>
        <taxon>Bacteria</taxon>
        <taxon>Bacillati</taxon>
        <taxon>Actinomycetota</taxon>
        <taxon>Actinomycetes</taxon>
        <taxon>Kitasatosporales</taxon>
        <taxon>Streptomycetaceae</taxon>
        <taxon>Streptomyces</taxon>
    </lineage>
</organism>
<keyword evidence="6" id="KW-1185">Reference proteome</keyword>
<dbReference type="KEGG" id="sgs:AVL59_30280"/>
<gene>
    <name evidence="3" type="ORF">AVL59_30280</name>
    <name evidence="4" type="ORF">J2Z21_006963</name>
</gene>
<evidence type="ECO:0000313" key="5">
    <source>
        <dbReference type="Proteomes" id="UP000092659"/>
    </source>
</evidence>
<evidence type="ECO:0000313" key="4">
    <source>
        <dbReference type="EMBL" id="MBP2053961.1"/>
    </source>
</evidence>
<proteinExistence type="predicted"/>
<accession>A0A1B1BDT6</accession>